<evidence type="ECO:0000313" key="4">
    <source>
        <dbReference type="Proteomes" id="UP000590412"/>
    </source>
</evidence>
<dbReference type="GO" id="GO:0006260">
    <property type="term" value="P:DNA replication"/>
    <property type="evidence" value="ECO:0007669"/>
    <property type="project" value="UniProtKB-KW"/>
</dbReference>
<protein>
    <recommendedName>
        <fullName evidence="5">Sister chromatid cohesion protein DCC1</fullName>
    </recommendedName>
</protein>
<comment type="caution">
    <text evidence="3">The sequence shown here is derived from an EMBL/GenBank/DDBJ whole genome shotgun (WGS) entry which is preliminary data.</text>
</comment>
<sequence>MTTVPVYQQLRPDANYTYKLIQLPPNIISHLSDSSTSNAKYLNLKTKPTVATATTTTSDDGDDNDAVVVCTGDSTFKLRQNNHSNCVLLMNQRPINNNIHQHQQQQQQDGSDENALLGFSQCNYVYELTQIPGTILDVVPEYHAENEQRNKNLMTKTEMAELSPCSSAEFEKIYIDLCLCEIATGNNKFVYRLSFDTISQILHTLITYLISESKHGQNFTIFDLNLQDNQAFQNWQLSMINAVIHKFTTPDQEPSNSQDGNTVVNGVDDDNTTTTSLRLNDDAITHWFGIQELSKLNYNAAPLTTVADFLLNWKTALPSFYNVPLDIIQLQGHYYTTSSTGASPLIHFIDQSSLSRDVSTRFKQLLQLQPNWKYNEFVACLQPVLDHAKKVDSVILKYGKKKRVKRDQFIVCAR</sequence>
<keyword evidence="2" id="KW-0235">DNA replication</keyword>
<evidence type="ECO:0000256" key="1">
    <source>
        <dbReference type="ARBA" id="ARBA00007017"/>
    </source>
</evidence>
<dbReference type="GO" id="GO:0000785">
    <property type="term" value="C:chromatin"/>
    <property type="evidence" value="ECO:0007669"/>
    <property type="project" value="TreeGrafter"/>
</dbReference>
<organism evidence="3 4">
    <name type="scientific">Candida parapsilosis</name>
    <name type="common">Yeast</name>
    <dbReference type="NCBI Taxonomy" id="5480"/>
    <lineage>
        <taxon>Eukaryota</taxon>
        <taxon>Fungi</taxon>
        <taxon>Dikarya</taxon>
        <taxon>Ascomycota</taxon>
        <taxon>Saccharomycotina</taxon>
        <taxon>Pichiomycetes</taxon>
        <taxon>Debaryomycetaceae</taxon>
        <taxon>Candida/Lodderomyces clade</taxon>
        <taxon>Candida</taxon>
    </lineage>
</organism>
<accession>A0A8X7NME2</accession>
<evidence type="ECO:0000256" key="2">
    <source>
        <dbReference type="ARBA" id="ARBA00022705"/>
    </source>
</evidence>
<evidence type="ECO:0000313" key="3">
    <source>
        <dbReference type="EMBL" id="KAF6051177.1"/>
    </source>
</evidence>
<dbReference type="GO" id="GO:0034088">
    <property type="term" value="P:maintenance of mitotic sister chromatid cohesion"/>
    <property type="evidence" value="ECO:0007669"/>
    <property type="project" value="TreeGrafter"/>
</dbReference>
<dbReference type="EMBL" id="JABWAB010000005">
    <property type="protein sequence ID" value="KAF6051177.1"/>
    <property type="molecule type" value="Genomic_DNA"/>
</dbReference>
<evidence type="ECO:0008006" key="5">
    <source>
        <dbReference type="Google" id="ProtNLM"/>
    </source>
</evidence>
<dbReference type="AlphaFoldDB" id="A0A8X7NME2"/>
<dbReference type="GO" id="GO:0031390">
    <property type="term" value="C:Ctf18 RFC-like complex"/>
    <property type="evidence" value="ECO:0007669"/>
    <property type="project" value="InterPro"/>
</dbReference>
<dbReference type="Pfam" id="PF09724">
    <property type="entry name" value="Dcc1"/>
    <property type="match status" value="1"/>
</dbReference>
<gene>
    <name evidence="3" type="ORF">FOB60_003845</name>
</gene>
<comment type="similarity">
    <text evidence="1">Belongs to the DCC1 family.</text>
</comment>
<name>A0A8X7NME2_CANPA</name>
<dbReference type="Proteomes" id="UP000590412">
    <property type="component" value="Unassembled WGS sequence"/>
</dbReference>
<dbReference type="GO" id="GO:0000775">
    <property type="term" value="C:chromosome, centromeric region"/>
    <property type="evidence" value="ECO:0007669"/>
    <property type="project" value="TreeGrafter"/>
</dbReference>
<dbReference type="InterPro" id="IPR019128">
    <property type="entry name" value="Dcc1"/>
</dbReference>
<dbReference type="PANTHER" id="PTHR13395:SF6">
    <property type="entry name" value="SISTER CHROMATID COHESION PROTEIN DCC1"/>
    <property type="match status" value="1"/>
</dbReference>
<dbReference type="PANTHER" id="PTHR13395">
    <property type="entry name" value="SISTER CHROMATID COHESION PROTEIN DCC1-RELATED"/>
    <property type="match status" value="1"/>
</dbReference>
<reference evidence="3" key="1">
    <citation type="submission" date="2020-03" db="EMBL/GenBank/DDBJ databases">
        <title>FDA dAtabase for Regulatory Grade micrObial Sequences (FDA-ARGOS): Supporting development and validation of Infectious Disease Dx tests.</title>
        <authorList>
            <person name="Campos J."/>
            <person name="Goldberg B."/>
            <person name="Tallon L."/>
            <person name="Sadzewicz L."/>
            <person name="Vavikolanu K."/>
            <person name="Mehta A."/>
            <person name="Aluvathingal J."/>
            <person name="Nadendla S."/>
            <person name="Nandy P."/>
            <person name="Geyer C."/>
            <person name="Yan Y."/>
            <person name="Sichtig H."/>
        </authorList>
    </citation>
    <scope>NUCLEOTIDE SEQUENCE [LARGE SCALE GENOMIC DNA]</scope>
    <source>
        <strain evidence="3">FDAARGOS_652</strain>
    </source>
</reference>
<proteinExistence type="inferred from homology"/>